<evidence type="ECO:0000313" key="4">
    <source>
        <dbReference type="Proteomes" id="UP000008633"/>
    </source>
</evidence>
<dbReference type="InterPro" id="IPR011042">
    <property type="entry name" value="6-blade_b-propeller_TolB-like"/>
</dbReference>
<organism evidence="3 4">
    <name type="scientific">Nitratifractor salsuginis (strain DSM 16511 / JCM 12458 / E9I37-1)</name>
    <dbReference type="NCBI Taxonomy" id="749222"/>
    <lineage>
        <taxon>Bacteria</taxon>
        <taxon>Pseudomonadati</taxon>
        <taxon>Campylobacterota</taxon>
        <taxon>Epsilonproteobacteria</taxon>
        <taxon>Campylobacterales</taxon>
        <taxon>Sulfurovaceae</taxon>
        <taxon>Nitratifractor</taxon>
    </lineage>
</organism>
<dbReference type="HOGENOM" id="CLU_665280_0_0_7"/>
<accession>E6X0E6</accession>
<feature type="signal peptide" evidence="2">
    <location>
        <begin position="1"/>
        <end position="15"/>
    </location>
</feature>
<comment type="similarity">
    <text evidence="1">Belongs to the TolB family.</text>
</comment>
<dbReference type="Proteomes" id="UP000008633">
    <property type="component" value="Chromosome"/>
</dbReference>
<dbReference type="PANTHER" id="PTHR36842">
    <property type="entry name" value="PROTEIN TOLB HOMOLOG"/>
    <property type="match status" value="1"/>
</dbReference>
<reference evidence="4" key="2">
    <citation type="submission" date="2011-01" db="EMBL/GenBank/DDBJ databases">
        <title>The complete genome of Nitratifractor salsuginis DSM 16511.</title>
        <authorList>
            <consortium name="US DOE Joint Genome Institute (JGI-PGF)"/>
            <person name="Lucas S."/>
            <person name="Copeland A."/>
            <person name="Lapidus A."/>
            <person name="Bruce D."/>
            <person name="Goodwin L."/>
            <person name="Pitluck S."/>
            <person name="Kyrpides N."/>
            <person name="Mavromatis K."/>
            <person name="Ivanova N."/>
            <person name="Mikhailova N."/>
            <person name="Zeytun A."/>
            <person name="Detter J.C."/>
            <person name="Tapia R."/>
            <person name="Han C."/>
            <person name="Land M."/>
            <person name="Hauser L."/>
            <person name="Markowitz V."/>
            <person name="Cheng J.-F."/>
            <person name="Hugenholtz P."/>
            <person name="Woyke T."/>
            <person name="Wu D."/>
            <person name="Tindall B."/>
            <person name="Schuetze A."/>
            <person name="Brambilla E."/>
            <person name="Klenk H.-P."/>
            <person name="Eisen J.A."/>
        </authorList>
    </citation>
    <scope>NUCLEOTIDE SEQUENCE [LARGE SCALE GENOMIC DNA]</scope>
    <source>
        <strain evidence="4">DSM 16511 / JCM 12458 / E9I37-1</strain>
    </source>
</reference>
<dbReference type="Gene3D" id="2.120.10.30">
    <property type="entry name" value="TolB, C-terminal domain"/>
    <property type="match status" value="1"/>
</dbReference>
<gene>
    <name evidence="3" type="ordered locus">Nitsa_1548</name>
</gene>
<proteinExistence type="inferred from homology"/>
<reference evidence="3 4" key="1">
    <citation type="journal article" date="2011" name="Stand. Genomic Sci.">
        <title>Complete genome sequence of Nitratifractor salsuginis type strain (E9I37-1).</title>
        <authorList>
            <person name="Anderson I."/>
            <person name="Sikorski J."/>
            <person name="Zeytun A."/>
            <person name="Nolan M."/>
            <person name="Lapidus A."/>
            <person name="Lucas S."/>
            <person name="Hammon N."/>
            <person name="Deshpande S."/>
            <person name="Cheng J.F."/>
            <person name="Tapia R."/>
            <person name="Han C."/>
            <person name="Goodwin L."/>
            <person name="Pitluck S."/>
            <person name="Liolios K."/>
            <person name="Pagani I."/>
            <person name="Ivanova N."/>
            <person name="Huntemann M."/>
            <person name="Mavromatis K."/>
            <person name="Ovchinikova G."/>
            <person name="Pati A."/>
            <person name="Chen A."/>
            <person name="Palaniappan K."/>
            <person name="Land M."/>
            <person name="Hauser L."/>
            <person name="Brambilla E.M."/>
            <person name="Ngatchou-Djao O.D."/>
            <person name="Rohde M."/>
            <person name="Tindall B.J."/>
            <person name="Goker M."/>
            <person name="Detter J.C."/>
            <person name="Woyke T."/>
            <person name="Bristow J."/>
            <person name="Eisen J.A."/>
            <person name="Markowitz V."/>
            <person name="Hugenholtz P."/>
            <person name="Klenk H.P."/>
            <person name="Kyrpides N.C."/>
        </authorList>
    </citation>
    <scope>NUCLEOTIDE SEQUENCE [LARGE SCALE GENOMIC DNA]</scope>
    <source>
        <strain evidence="4">DSM 16511 / JCM 12458 / E9I37-1</strain>
    </source>
</reference>
<keyword evidence="4" id="KW-1185">Reference proteome</keyword>
<dbReference type="InterPro" id="IPR011659">
    <property type="entry name" value="WD40"/>
</dbReference>
<evidence type="ECO:0000256" key="2">
    <source>
        <dbReference type="SAM" id="SignalP"/>
    </source>
</evidence>
<dbReference type="KEGG" id="nsa:Nitsa_1548"/>
<dbReference type="AlphaFoldDB" id="E6X0E6"/>
<feature type="chain" id="PRO_5012971767" evidence="2">
    <location>
        <begin position="16"/>
        <end position="414"/>
    </location>
</feature>
<dbReference type="SUPFAM" id="SSF69304">
    <property type="entry name" value="Tricorn protease N-terminal domain"/>
    <property type="match status" value="1"/>
</dbReference>
<dbReference type="NCBIfam" id="NF003124">
    <property type="entry name" value="PRK04043.1"/>
    <property type="match status" value="1"/>
</dbReference>
<dbReference type="OrthoDB" id="9815657at2"/>
<dbReference type="RefSeq" id="WP_013554485.1">
    <property type="nucleotide sequence ID" value="NC_014935.1"/>
</dbReference>
<dbReference type="Pfam" id="PF07676">
    <property type="entry name" value="PD40"/>
    <property type="match status" value="1"/>
</dbReference>
<dbReference type="EMBL" id="CP002452">
    <property type="protein sequence ID" value="ADV46796.1"/>
    <property type="molecule type" value="Genomic_DNA"/>
</dbReference>
<evidence type="ECO:0000313" key="3">
    <source>
        <dbReference type="EMBL" id="ADV46796.1"/>
    </source>
</evidence>
<dbReference type="eggNOG" id="COG0823">
    <property type="taxonomic scope" value="Bacteria"/>
</dbReference>
<dbReference type="PANTHER" id="PTHR36842:SF1">
    <property type="entry name" value="PROTEIN TOLB"/>
    <property type="match status" value="1"/>
</dbReference>
<name>E6X0E6_NITSE</name>
<evidence type="ECO:0000256" key="1">
    <source>
        <dbReference type="ARBA" id="ARBA00009820"/>
    </source>
</evidence>
<sequence length="414" mass="46371">MRLLLTLLLSCYLFAVDATLKIEKNVDQRAKIAVIDSSDPGMPLGRKSYEIFTADLKITGHYRPDGLYHDGSFNGPILNPDLRAMEYLLKYRISESGNGVSLDVKVLKGGDSSLVFERKYSIGSQARYPFLIHRAVTDLNAAMGFTPVDWLNRYVLFARYTGRRESEVVLADYTFTYIKPIIRGGLNIFPVWGDAKQRTIYYTDYSGKLPTLYRLDLTTGQRTRILDSQGMLVCSDVSRDGKRLLLTMAPSGQPDIYEYNVATGEKRQLTTYSGIDVGGKYADKERSMVFVSNRLGYANIFKKPLAGGPITQLVFHGSNNDSCDAFDNKVVYSSKEKSSFGKAFNLYLTTTDGDYTRPLTSGGINQFPRFSNDGNTVLYIKRSEAGNSIGYIGLQTDLSILFPLGEHRIQSIDW</sequence>
<keyword evidence="2" id="KW-0732">Signal</keyword>
<dbReference type="STRING" id="749222.Nitsa_1548"/>
<protein>
    <submittedName>
        <fullName evidence="3">Translocation protein TolB</fullName>
    </submittedName>
</protein>